<evidence type="ECO:0000256" key="3">
    <source>
        <dbReference type="RuleBase" id="RU362076"/>
    </source>
</evidence>
<evidence type="ECO:0000259" key="5">
    <source>
        <dbReference type="Pfam" id="PF13861"/>
    </source>
</evidence>
<protein>
    <recommendedName>
        <fullName evidence="3">Basal-body rod modification protein FlgD</fullName>
    </recommendedName>
</protein>
<dbReference type="GO" id="GO:0044781">
    <property type="term" value="P:bacterial-type flagellum organization"/>
    <property type="evidence" value="ECO:0007669"/>
    <property type="project" value="UniProtKB-UniRule"/>
</dbReference>
<dbReference type="InterPro" id="IPR025963">
    <property type="entry name" value="FLgD_Tudor"/>
</dbReference>
<name>A0A1F7RSJ9_9BACT</name>
<reference evidence="6 7" key="1">
    <citation type="journal article" date="2016" name="Nat. Commun.">
        <title>Thousands of microbial genomes shed light on interconnected biogeochemical processes in an aquifer system.</title>
        <authorList>
            <person name="Anantharaman K."/>
            <person name="Brown C.T."/>
            <person name="Hug L.A."/>
            <person name="Sharon I."/>
            <person name="Castelle C.J."/>
            <person name="Probst A.J."/>
            <person name="Thomas B.C."/>
            <person name="Singh A."/>
            <person name="Wilkins M.J."/>
            <person name="Karaoz U."/>
            <person name="Brodie E.L."/>
            <person name="Williams K.H."/>
            <person name="Hubbard S.S."/>
            <person name="Banfield J.F."/>
        </authorList>
    </citation>
    <scope>NUCLEOTIDE SEQUENCE [LARGE SCALE GENOMIC DNA]</scope>
</reference>
<sequence>METTGIGNNSNISESSFNGLMGKTGSSELGEEDFLNLLVTQLTHQDPLEPLGNTEFIAQLSQFSSIEQLRGIKQLLEYNQLYLASINNSQAVNLIGKSVLVSEDALVVNDGSASPIKYDLSDDASEVTITIYDENGKVIKTKTFSGLNKGNHFYQWDGKDSDGNSVSDGKYSFEILAKDIDGNSVETERYSQIKVEGIVFKDGVVYLKNGNEEFALMNVKEIYEKEPPVPAEETQTAQSNLYRYINRL</sequence>
<dbReference type="Pfam" id="PF03963">
    <property type="entry name" value="FlgD"/>
    <property type="match status" value="1"/>
</dbReference>
<proteinExistence type="inferred from homology"/>
<dbReference type="Pfam" id="PF13861">
    <property type="entry name" value="FLgD_tudor"/>
    <property type="match status" value="1"/>
</dbReference>
<evidence type="ECO:0000313" key="7">
    <source>
        <dbReference type="Proteomes" id="UP000179266"/>
    </source>
</evidence>
<dbReference type="Gene3D" id="2.60.40.4070">
    <property type="match status" value="1"/>
</dbReference>
<keyword evidence="2 3" id="KW-1005">Bacterial flagellum biogenesis</keyword>
<feature type="domain" description="FlgD/Vpr Ig-like" evidence="4">
    <location>
        <begin position="110"/>
        <end position="178"/>
    </location>
</feature>
<evidence type="ECO:0000256" key="2">
    <source>
        <dbReference type="ARBA" id="ARBA00022795"/>
    </source>
</evidence>
<evidence type="ECO:0000313" key="6">
    <source>
        <dbReference type="EMBL" id="OGL44411.1"/>
    </source>
</evidence>
<comment type="caution">
    <text evidence="6">The sequence shown here is derived from an EMBL/GenBank/DDBJ whole genome shotgun (WGS) entry which is preliminary data.</text>
</comment>
<dbReference type="Gene3D" id="2.30.30.910">
    <property type="match status" value="1"/>
</dbReference>
<accession>A0A1F7RSJ9</accession>
<dbReference type="Pfam" id="PF13860">
    <property type="entry name" value="FlgD_ig"/>
    <property type="match status" value="1"/>
</dbReference>
<gene>
    <name evidence="6" type="ORF">A2161_04370</name>
</gene>
<dbReference type="Proteomes" id="UP000179266">
    <property type="component" value="Unassembled WGS sequence"/>
</dbReference>
<dbReference type="AlphaFoldDB" id="A0A1F7RSJ9"/>
<dbReference type="EMBL" id="MGDD01000225">
    <property type="protein sequence ID" value="OGL44411.1"/>
    <property type="molecule type" value="Genomic_DNA"/>
</dbReference>
<comment type="similarity">
    <text evidence="1 3">Belongs to the FlgD family.</text>
</comment>
<feature type="domain" description="FlgD Tudor-like" evidence="5">
    <location>
        <begin position="89"/>
        <end position="220"/>
    </location>
</feature>
<evidence type="ECO:0000259" key="4">
    <source>
        <dbReference type="Pfam" id="PF13860"/>
    </source>
</evidence>
<dbReference type="InterPro" id="IPR005648">
    <property type="entry name" value="FlgD"/>
</dbReference>
<evidence type="ECO:0000256" key="1">
    <source>
        <dbReference type="ARBA" id="ARBA00010577"/>
    </source>
</evidence>
<organism evidence="6 7">
    <name type="scientific">Candidatus Schekmanbacteria bacterium RBG_13_48_7</name>
    <dbReference type="NCBI Taxonomy" id="1817878"/>
    <lineage>
        <taxon>Bacteria</taxon>
        <taxon>Candidatus Schekmaniibacteriota</taxon>
    </lineage>
</organism>
<comment type="function">
    <text evidence="3">Required for flagellar hook formation. May act as a scaffolding protein.</text>
</comment>
<dbReference type="InterPro" id="IPR025965">
    <property type="entry name" value="FlgD/Vpr_Ig-like"/>
</dbReference>